<dbReference type="Pfam" id="PF07938">
    <property type="entry name" value="Fungal_lectin"/>
    <property type="match status" value="1"/>
</dbReference>
<comment type="similarity">
    <text evidence="1">Belongs to the fungal fucose-specific lectin family.</text>
</comment>
<dbReference type="InterPro" id="IPR012475">
    <property type="entry name" value="Fungal_lectin"/>
</dbReference>
<dbReference type="EMBL" id="JPDN02000032">
    <property type="protein sequence ID" value="PON23048.1"/>
    <property type="molecule type" value="Genomic_DNA"/>
</dbReference>
<dbReference type="STRING" id="398673.A0A2P4ZFJ0"/>
<organism evidence="2 3">
    <name type="scientific">Trichoderma gamsii</name>
    <dbReference type="NCBI Taxonomy" id="398673"/>
    <lineage>
        <taxon>Eukaryota</taxon>
        <taxon>Fungi</taxon>
        <taxon>Dikarya</taxon>
        <taxon>Ascomycota</taxon>
        <taxon>Pezizomycotina</taxon>
        <taxon>Sordariomycetes</taxon>
        <taxon>Hypocreomycetidae</taxon>
        <taxon>Hypocreales</taxon>
        <taxon>Hypocreaceae</taxon>
        <taxon>Trichoderma</taxon>
    </lineage>
</organism>
<protein>
    <submittedName>
        <fullName evidence="2">Uncharacterized protein</fullName>
    </submittedName>
</protein>
<dbReference type="RefSeq" id="XP_018657600.1">
    <property type="nucleotide sequence ID" value="XM_018809226.1"/>
</dbReference>
<gene>
    <name evidence="2" type="ORF">TGAM01_v208053</name>
</gene>
<keyword evidence="3" id="KW-1185">Reference proteome</keyword>
<dbReference type="SUPFAM" id="SSF89372">
    <property type="entry name" value="Fucose-specific lectin"/>
    <property type="match status" value="1"/>
</dbReference>
<accession>A0A2P4ZFJ0</accession>
<name>A0A2P4ZFJ0_9HYPO</name>
<evidence type="ECO:0000256" key="1">
    <source>
        <dbReference type="ARBA" id="ARBA00009042"/>
    </source>
</evidence>
<dbReference type="Proteomes" id="UP000054821">
    <property type="component" value="Unassembled WGS sequence"/>
</dbReference>
<dbReference type="GeneID" id="29989309"/>
<evidence type="ECO:0000313" key="2">
    <source>
        <dbReference type="EMBL" id="PON23048.1"/>
    </source>
</evidence>
<comment type="caution">
    <text evidence="2">The sequence shown here is derived from an EMBL/GenBank/DDBJ whole genome shotgun (WGS) entry which is preliminary data.</text>
</comment>
<dbReference type="AlphaFoldDB" id="A0A2P4ZFJ0"/>
<evidence type="ECO:0000313" key="3">
    <source>
        <dbReference type="Proteomes" id="UP000054821"/>
    </source>
</evidence>
<sequence length="287" mass="31695">MASEYTINARSAVAAVAASAKSFRIYFQDTQNGIREGVYKDGEWNVSGKAIFYARRLSPLSAVSWDGGSQIRIYSISENGLLEEWCNGSGGQWVPGYLTKLKVQTAPNSSVAAVNWDGQNIRVYCQESSNTIQEYCVGDPWKKGATLPVADVGSNLAAVSWTQKGKPHLRVYYQTTDLSVQEHCYDNGWSKGGFNPGVALKNTAIAATAWNGSEVQLRIYLQDTYGQLRGYKWSGSWEKTEFSSPVPVGTHMVAVNWHDGQIVKVYYQSEDGTIWEESDDGTKKQVA</sequence>
<dbReference type="Gene3D" id="2.120.10.70">
    <property type="entry name" value="Fucose-specific lectin"/>
    <property type="match status" value="1"/>
</dbReference>
<proteinExistence type="inferred from homology"/>
<reference evidence="2 3" key="1">
    <citation type="journal article" date="2016" name="Genome Announc.">
        <title>Draft Whole-Genome Sequence of Trichoderma gamsii T6085, a Promising Biocontrol Agent of Fusarium Head Blight on Wheat.</title>
        <authorList>
            <person name="Baroncelli R."/>
            <person name="Zapparata A."/>
            <person name="Piaggeschi G."/>
            <person name="Sarrocco S."/>
            <person name="Vannacci G."/>
        </authorList>
    </citation>
    <scope>NUCLEOTIDE SEQUENCE [LARGE SCALE GENOMIC DNA]</scope>
    <source>
        <strain evidence="2 3">T6085</strain>
    </source>
</reference>